<evidence type="ECO:0000256" key="7">
    <source>
        <dbReference type="RuleBase" id="RU000461"/>
    </source>
</evidence>
<dbReference type="InterPro" id="IPR002401">
    <property type="entry name" value="Cyt_P450_E_grp-I"/>
</dbReference>
<dbReference type="EMBL" id="JBHTAP010000001">
    <property type="protein sequence ID" value="MFC7233860.1"/>
    <property type="molecule type" value="Genomic_DNA"/>
</dbReference>
<feature type="region of interest" description="Disordered" evidence="8">
    <location>
        <begin position="424"/>
        <end position="443"/>
    </location>
</feature>
<dbReference type="InterPro" id="IPR001128">
    <property type="entry name" value="Cyt_P450"/>
</dbReference>
<organism evidence="9 10">
    <name type="scientific">Halosegnis marinus</name>
    <dbReference type="NCBI Taxonomy" id="3034023"/>
    <lineage>
        <taxon>Archaea</taxon>
        <taxon>Methanobacteriati</taxon>
        <taxon>Methanobacteriota</taxon>
        <taxon>Stenosarchaea group</taxon>
        <taxon>Halobacteria</taxon>
        <taxon>Halobacteriales</taxon>
        <taxon>Natronomonadaceae</taxon>
        <taxon>Halosegnis</taxon>
    </lineage>
</organism>
<dbReference type="PRINTS" id="PR00385">
    <property type="entry name" value="P450"/>
</dbReference>
<dbReference type="PROSITE" id="PS00086">
    <property type="entry name" value="CYTOCHROME_P450"/>
    <property type="match status" value="1"/>
</dbReference>
<keyword evidence="4 7" id="KW-0560">Oxidoreductase</keyword>
<dbReference type="PANTHER" id="PTHR24291:SF50">
    <property type="entry name" value="BIFUNCTIONAL ALBAFLAVENONE MONOOXYGENASE_TERPENE SYNTHASE"/>
    <property type="match status" value="1"/>
</dbReference>
<dbReference type="PANTHER" id="PTHR24291">
    <property type="entry name" value="CYTOCHROME P450 FAMILY 4"/>
    <property type="match status" value="1"/>
</dbReference>
<reference evidence="9 10" key="1">
    <citation type="journal article" date="2019" name="Int. J. Syst. Evol. Microbiol.">
        <title>The Global Catalogue of Microorganisms (GCM) 10K type strain sequencing project: providing services to taxonomists for standard genome sequencing and annotation.</title>
        <authorList>
            <consortium name="The Broad Institute Genomics Platform"/>
            <consortium name="The Broad Institute Genome Sequencing Center for Infectious Disease"/>
            <person name="Wu L."/>
            <person name="Ma J."/>
        </authorList>
    </citation>
    <scope>NUCLEOTIDE SEQUENCE [LARGE SCALE GENOMIC DNA]</scope>
    <source>
        <strain evidence="9 10">DT85</strain>
    </source>
</reference>
<comment type="caution">
    <text evidence="9">The sequence shown here is derived from an EMBL/GenBank/DDBJ whole genome shotgun (WGS) entry which is preliminary data.</text>
</comment>
<dbReference type="GO" id="GO:0004497">
    <property type="term" value="F:monooxygenase activity"/>
    <property type="evidence" value="ECO:0007669"/>
    <property type="project" value="UniProtKB-KW"/>
</dbReference>
<dbReference type="CDD" id="cd20620">
    <property type="entry name" value="CYP132-like"/>
    <property type="match status" value="1"/>
</dbReference>
<sequence length="443" mass="49951">MQAQPPGPKGEPVVGSTRRYARDPFTFMQQVGRAYGDIARFRLADRDTYMLANPRDIEEVLVAGERAYSKPVFGDDAVQELLGNGLLLSEGEFWREQRRRAQPAFHPGRIADMADMMVEHTERHIADWEAGDVVDIREEMATLTVGIIADAMFDADLDSDTVERVQTALEPLGTRFEPDAVRFLTPSWVPTPENRRFQGAIDTLEEVLADIVSQRRADGVNEDDDDLLAIMLRATEAGEIDDSVLRDELMTMLLAGHDTTALTLTYMFYLLDENPGARDRLHAEFDDALGGGAPTAEDAMGFAYADRVLNETMRLYPPVYVMFRQPRTDVRLAGYRVPEDALVMLPQWVVHRDPRWWDAPDTFDPDRFLPERSDGRPNYAFFPFGGGPRICIGKRFSLLEAKLIAGTVCQEFALERVDDGPLDLRPSLTMHPAEPVETELRSR</sequence>
<evidence type="ECO:0000256" key="5">
    <source>
        <dbReference type="ARBA" id="ARBA00023004"/>
    </source>
</evidence>
<evidence type="ECO:0000256" key="8">
    <source>
        <dbReference type="SAM" id="MobiDB-lite"/>
    </source>
</evidence>
<keyword evidence="2 7" id="KW-0349">Heme</keyword>
<dbReference type="InterPro" id="IPR050196">
    <property type="entry name" value="Cytochrome_P450_Monoox"/>
</dbReference>
<dbReference type="SUPFAM" id="SSF48264">
    <property type="entry name" value="Cytochrome P450"/>
    <property type="match status" value="1"/>
</dbReference>
<dbReference type="GO" id="GO:0046872">
    <property type="term" value="F:metal ion binding"/>
    <property type="evidence" value="ECO:0007669"/>
    <property type="project" value="UniProtKB-KW"/>
</dbReference>
<evidence type="ECO:0000256" key="4">
    <source>
        <dbReference type="ARBA" id="ARBA00023002"/>
    </source>
</evidence>
<name>A0ABD5ZK10_9EURY</name>
<keyword evidence="5 7" id="KW-0408">Iron</keyword>
<dbReference type="AlphaFoldDB" id="A0ABD5ZK10"/>
<dbReference type="Pfam" id="PF00067">
    <property type="entry name" value="p450"/>
    <property type="match status" value="1"/>
</dbReference>
<dbReference type="InterPro" id="IPR036396">
    <property type="entry name" value="Cyt_P450_sf"/>
</dbReference>
<dbReference type="PRINTS" id="PR00463">
    <property type="entry name" value="EP450I"/>
</dbReference>
<keyword evidence="10" id="KW-1185">Reference proteome</keyword>
<protein>
    <submittedName>
        <fullName evidence="9">Cytochrome P450</fullName>
    </submittedName>
</protein>
<gene>
    <name evidence="9" type="ORF">ACFQJ4_00880</name>
</gene>
<accession>A0ABD5ZK10</accession>
<proteinExistence type="inferred from homology"/>
<dbReference type="InterPro" id="IPR017972">
    <property type="entry name" value="Cyt_P450_CS"/>
</dbReference>
<evidence type="ECO:0000313" key="9">
    <source>
        <dbReference type="EMBL" id="MFC7233860.1"/>
    </source>
</evidence>
<evidence type="ECO:0000313" key="10">
    <source>
        <dbReference type="Proteomes" id="UP001596398"/>
    </source>
</evidence>
<evidence type="ECO:0000256" key="6">
    <source>
        <dbReference type="ARBA" id="ARBA00023033"/>
    </source>
</evidence>
<comment type="similarity">
    <text evidence="1 7">Belongs to the cytochrome P450 family.</text>
</comment>
<dbReference type="GeneID" id="79265521"/>
<keyword evidence="6 7" id="KW-0503">Monooxygenase</keyword>
<evidence type="ECO:0000256" key="2">
    <source>
        <dbReference type="ARBA" id="ARBA00022617"/>
    </source>
</evidence>
<evidence type="ECO:0000256" key="1">
    <source>
        <dbReference type="ARBA" id="ARBA00010617"/>
    </source>
</evidence>
<dbReference type="Proteomes" id="UP001596398">
    <property type="component" value="Unassembled WGS sequence"/>
</dbReference>
<dbReference type="RefSeq" id="WP_276234855.1">
    <property type="nucleotide sequence ID" value="NZ_CP119802.1"/>
</dbReference>
<dbReference type="Gene3D" id="1.10.630.10">
    <property type="entry name" value="Cytochrome P450"/>
    <property type="match status" value="1"/>
</dbReference>
<evidence type="ECO:0000256" key="3">
    <source>
        <dbReference type="ARBA" id="ARBA00022723"/>
    </source>
</evidence>
<keyword evidence="3 7" id="KW-0479">Metal-binding</keyword>